<dbReference type="Pfam" id="PF03703">
    <property type="entry name" value="bPH_2"/>
    <property type="match status" value="1"/>
</dbReference>
<keyword evidence="1" id="KW-0472">Membrane</keyword>
<reference evidence="3" key="2">
    <citation type="submission" date="2023-02" db="EMBL/GenBank/DDBJ databases">
        <authorList>
            <person name="Sun Q."/>
            <person name="Mori K."/>
        </authorList>
    </citation>
    <scope>NUCLEOTIDE SEQUENCE</scope>
    <source>
        <strain evidence="3">NBRC 110608</strain>
    </source>
</reference>
<dbReference type="PANTHER" id="PTHR34473">
    <property type="entry name" value="UPF0699 TRANSMEMBRANE PROTEIN YDBS"/>
    <property type="match status" value="1"/>
</dbReference>
<keyword evidence="1" id="KW-1133">Transmembrane helix</keyword>
<feature type="transmembrane region" description="Helical" evidence="1">
    <location>
        <begin position="45"/>
        <end position="64"/>
    </location>
</feature>
<dbReference type="EMBL" id="AP027735">
    <property type="protein sequence ID" value="BDZ59345.1"/>
    <property type="molecule type" value="Genomic_DNA"/>
</dbReference>
<name>A0ABM8HED0_9MICO</name>
<sequence>MQLREPANRVSPRAKPYWALSSGLGWLTVIAIQLALVIFIDDTPWWRWTALGLSVVGLAVGVLVQPPIRYRIHRWEITPTAVYTQSGWISTARRVAPISRVQTVDTSRSGLQRVFGLSSVSVTTASSAGTMTIDCLDASVADELVEHLTVVTEQSRDDAT</sequence>
<gene>
    <name evidence="3" type="ORF">GCM10025872_30020</name>
</gene>
<dbReference type="RefSeq" id="WP_289231391.1">
    <property type="nucleotide sequence ID" value="NZ_AP027735.1"/>
</dbReference>
<accession>A0ABM8HED0</accession>
<dbReference type="PANTHER" id="PTHR34473:SF3">
    <property type="entry name" value="TRANSMEMBRANE PROTEIN-RELATED"/>
    <property type="match status" value="1"/>
</dbReference>
<reference evidence="3" key="1">
    <citation type="journal article" date="2014" name="Int. J. Syst. Evol. Microbiol.">
        <title>Complete genome of a new Firmicutes species belonging to the dominant human colonic microbiota ('Ruminococcus bicirculans') reveals two chromosomes and a selective capacity to utilize plant glucans.</title>
        <authorList>
            <consortium name="NISC Comparative Sequencing Program"/>
            <person name="Wegmann U."/>
            <person name="Louis P."/>
            <person name="Goesmann A."/>
            <person name="Henrissat B."/>
            <person name="Duncan S.H."/>
            <person name="Flint H.J."/>
        </authorList>
    </citation>
    <scope>NUCLEOTIDE SEQUENCE</scope>
    <source>
        <strain evidence="3">NBRC 110608</strain>
    </source>
</reference>
<evidence type="ECO:0000259" key="2">
    <source>
        <dbReference type="Pfam" id="PF03703"/>
    </source>
</evidence>
<protein>
    <submittedName>
        <fullName evidence="3">Membrane protein</fullName>
    </submittedName>
</protein>
<proteinExistence type="predicted"/>
<feature type="domain" description="YdbS-like PH" evidence="2">
    <location>
        <begin position="70"/>
        <end position="148"/>
    </location>
</feature>
<keyword evidence="1" id="KW-0812">Transmembrane</keyword>
<evidence type="ECO:0000256" key="1">
    <source>
        <dbReference type="SAM" id="Phobius"/>
    </source>
</evidence>
<feature type="transmembrane region" description="Helical" evidence="1">
    <location>
        <begin position="17"/>
        <end position="39"/>
    </location>
</feature>
<dbReference type="InterPro" id="IPR005182">
    <property type="entry name" value="YdbS-like_PH"/>
</dbReference>
<organism evidence="3">
    <name type="scientific">Barrientosiimonas endolithica</name>
    <dbReference type="NCBI Taxonomy" id="1535208"/>
    <lineage>
        <taxon>Bacteria</taxon>
        <taxon>Bacillati</taxon>
        <taxon>Actinomycetota</taxon>
        <taxon>Actinomycetes</taxon>
        <taxon>Micrococcales</taxon>
        <taxon>Dermacoccaceae</taxon>
        <taxon>Barrientosiimonas</taxon>
    </lineage>
</organism>
<evidence type="ECO:0000313" key="3">
    <source>
        <dbReference type="EMBL" id="BDZ59345.1"/>
    </source>
</evidence>